<gene>
    <name evidence="1" type="ORF">CR164_09175</name>
</gene>
<dbReference type="Proteomes" id="UP000246278">
    <property type="component" value="Unassembled WGS sequence"/>
</dbReference>
<dbReference type="RefSeq" id="WP_110023692.1">
    <property type="nucleotide sequence ID" value="NZ_PDNZ01000006.1"/>
</dbReference>
<keyword evidence="2" id="KW-1185">Reference proteome</keyword>
<dbReference type="AlphaFoldDB" id="A0A317T4M6"/>
<accession>A0A317T4M6</accession>
<name>A0A317T4M6_9CHLB</name>
<proteinExistence type="predicted"/>
<comment type="caution">
    <text evidence="1">The sequence shown here is derived from an EMBL/GenBank/DDBJ whole genome shotgun (WGS) entry which is preliminary data.</text>
</comment>
<sequence length="98" mass="11018">MDKDKLYHTIGKIAEEKYESICSKMSDNTATELDRNGGEVLAEIIALAKNRLTVAENEKLAEKGKDVWVERTSASHFPHIRLHGGALEDDPPEHNFDK</sequence>
<protein>
    <submittedName>
        <fullName evidence="1">Uncharacterized protein</fullName>
    </submittedName>
</protein>
<evidence type="ECO:0000313" key="2">
    <source>
        <dbReference type="Proteomes" id="UP000246278"/>
    </source>
</evidence>
<organism evidence="1 2">
    <name type="scientific">Prosthecochloris marina</name>
    <dbReference type="NCBI Taxonomy" id="2017681"/>
    <lineage>
        <taxon>Bacteria</taxon>
        <taxon>Pseudomonadati</taxon>
        <taxon>Chlorobiota</taxon>
        <taxon>Chlorobiia</taxon>
        <taxon>Chlorobiales</taxon>
        <taxon>Chlorobiaceae</taxon>
        <taxon>Prosthecochloris</taxon>
    </lineage>
</organism>
<dbReference type="EMBL" id="PDNZ01000006">
    <property type="protein sequence ID" value="PWW81574.1"/>
    <property type="molecule type" value="Genomic_DNA"/>
</dbReference>
<evidence type="ECO:0000313" key="1">
    <source>
        <dbReference type="EMBL" id="PWW81574.1"/>
    </source>
</evidence>
<dbReference type="OrthoDB" id="598148at2"/>
<reference evidence="2" key="1">
    <citation type="submission" date="2017-10" db="EMBL/GenBank/DDBJ databases">
        <authorList>
            <person name="Gaisin V.A."/>
            <person name="Rysina M.S."/>
            <person name="Grouzdev D.S."/>
        </authorList>
    </citation>
    <scope>NUCLEOTIDE SEQUENCE [LARGE SCALE GENOMIC DNA]</scope>
    <source>
        <strain evidence="2">V1</strain>
    </source>
</reference>